<evidence type="ECO:0000313" key="2">
    <source>
        <dbReference type="Proteomes" id="UP000887116"/>
    </source>
</evidence>
<comment type="caution">
    <text evidence="1">The sequence shown here is derived from an EMBL/GenBank/DDBJ whole genome shotgun (WGS) entry which is preliminary data.</text>
</comment>
<dbReference type="EMBL" id="BMAO01034864">
    <property type="protein sequence ID" value="GFQ99543.1"/>
    <property type="molecule type" value="Genomic_DNA"/>
</dbReference>
<organism evidence="1 2">
    <name type="scientific">Trichonephila clavata</name>
    <name type="common">Joro spider</name>
    <name type="synonym">Nephila clavata</name>
    <dbReference type="NCBI Taxonomy" id="2740835"/>
    <lineage>
        <taxon>Eukaryota</taxon>
        <taxon>Metazoa</taxon>
        <taxon>Ecdysozoa</taxon>
        <taxon>Arthropoda</taxon>
        <taxon>Chelicerata</taxon>
        <taxon>Arachnida</taxon>
        <taxon>Araneae</taxon>
        <taxon>Araneomorphae</taxon>
        <taxon>Entelegynae</taxon>
        <taxon>Araneoidea</taxon>
        <taxon>Nephilidae</taxon>
        <taxon>Trichonephila</taxon>
    </lineage>
</organism>
<evidence type="ECO:0000313" key="1">
    <source>
        <dbReference type="EMBL" id="GFQ99543.1"/>
    </source>
</evidence>
<dbReference type="AlphaFoldDB" id="A0A8X6LA82"/>
<gene>
    <name evidence="1" type="ORF">TNCT_387221</name>
</gene>
<reference evidence="1" key="1">
    <citation type="submission" date="2020-07" db="EMBL/GenBank/DDBJ databases">
        <title>Multicomponent nature underlies the extraordinary mechanical properties of spider dragline silk.</title>
        <authorList>
            <person name="Kono N."/>
            <person name="Nakamura H."/>
            <person name="Mori M."/>
            <person name="Yoshida Y."/>
            <person name="Ohtoshi R."/>
            <person name="Malay A.D."/>
            <person name="Moran D.A.P."/>
            <person name="Tomita M."/>
            <person name="Numata K."/>
            <person name="Arakawa K."/>
        </authorList>
    </citation>
    <scope>NUCLEOTIDE SEQUENCE</scope>
</reference>
<name>A0A8X6LA82_TRICU</name>
<protein>
    <submittedName>
        <fullName evidence="1">Uncharacterized protein</fullName>
    </submittedName>
</protein>
<keyword evidence="2" id="KW-1185">Reference proteome</keyword>
<sequence length="75" mass="8231">MFVVAPVPGCGLIFDGSTCSLGEGYFETHAQPLQTKSHPEENCSACHSEVQLQPRYQQPLPVNHTNRTSNYVIAV</sequence>
<proteinExistence type="predicted"/>
<dbReference type="Proteomes" id="UP000887116">
    <property type="component" value="Unassembled WGS sequence"/>
</dbReference>
<accession>A0A8X6LA82</accession>